<dbReference type="OrthoDB" id="9811616at2"/>
<dbReference type="RefSeq" id="WP_133614704.1">
    <property type="nucleotide sequence ID" value="NZ_SNYW01000012.1"/>
</dbReference>
<dbReference type="Proteomes" id="UP000295783">
    <property type="component" value="Unassembled WGS sequence"/>
</dbReference>
<keyword evidence="2" id="KW-1185">Reference proteome</keyword>
<name>A0A4R6WLC5_9PROT</name>
<comment type="caution">
    <text evidence="1">The sequence shown here is derived from an EMBL/GenBank/DDBJ whole genome shotgun (WGS) entry which is preliminary data.</text>
</comment>
<dbReference type="InterPro" id="IPR023808">
    <property type="entry name" value="Nitrile_Hydratase_acc_put"/>
</dbReference>
<proteinExistence type="predicted"/>
<dbReference type="InterPro" id="IPR042262">
    <property type="entry name" value="CN_hydtase_beta_C"/>
</dbReference>
<evidence type="ECO:0000313" key="2">
    <source>
        <dbReference type="Proteomes" id="UP000295783"/>
    </source>
</evidence>
<gene>
    <name evidence="1" type="ORF">A8950_3248</name>
</gene>
<sequence>MNRVEAVAPLKARDGEPAFAEPWQAQVMAVAAALVAAGRFSAADWSNALGAEIARAEAAGRPDNAETYYQCALEALEHLAKANDLTDSTALGVRKAAWIEAYEHTPHGKPVELPPD</sequence>
<accession>A0A4R6WLC5</accession>
<dbReference type="SUPFAM" id="SSF50090">
    <property type="entry name" value="Electron transport accessory proteins"/>
    <property type="match status" value="1"/>
</dbReference>
<dbReference type="Gene3D" id="1.10.472.20">
    <property type="entry name" value="Nitrile hydratase, beta subunit"/>
    <property type="match status" value="1"/>
</dbReference>
<reference evidence="1 2" key="1">
    <citation type="submission" date="2019-03" db="EMBL/GenBank/DDBJ databases">
        <title>Genomic Encyclopedia of Type Strains, Phase III (KMG-III): the genomes of soil and plant-associated and newly described type strains.</title>
        <authorList>
            <person name="Whitman W."/>
        </authorList>
    </citation>
    <scope>NUCLEOTIDE SEQUENCE [LARGE SCALE GENOMIC DNA]</scope>
    <source>
        <strain evidence="1 2">CGMCC 1.7660</strain>
    </source>
</reference>
<dbReference type="InterPro" id="IPR008990">
    <property type="entry name" value="Elect_transpt_acc-like_dom_sf"/>
</dbReference>
<evidence type="ECO:0000313" key="1">
    <source>
        <dbReference type="EMBL" id="TDQ78787.1"/>
    </source>
</evidence>
<dbReference type="EMBL" id="SNYW01000012">
    <property type="protein sequence ID" value="TDQ78787.1"/>
    <property type="molecule type" value="Genomic_DNA"/>
</dbReference>
<dbReference type="AlphaFoldDB" id="A0A4R6WLC5"/>
<dbReference type="NCBIfam" id="TIGR03889">
    <property type="entry name" value="nitrile_acc"/>
    <property type="match status" value="1"/>
</dbReference>
<organism evidence="1 2">
    <name type="scientific">Dongia mobilis</name>
    <dbReference type="NCBI Taxonomy" id="578943"/>
    <lineage>
        <taxon>Bacteria</taxon>
        <taxon>Pseudomonadati</taxon>
        <taxon>Pseudomonadota</taxon>
        <taxon>Alphaproteobacteria</taxon>
        <taxon>Rhodospirillales</taxon>
        <taxon>Dongiaceae</taxon>
        <taxon>Dongia</taxon>
    </lineage>
</organism>
<protein>
    <submittedName>
        <fullName evidence="1">Nitrile hydratase accessory protein</fullName>
    </submittedName>
</protein>